<dbReference type="AlphaFoldDB" id="A0A497ELW0"/>
<accession>A0A497ELW0</accession>
<protein>
    <recommendedName>
        <fullName evidence="3">HEPN domain-containing protein</fullName>
    </recommendedName>
</protein>
<proteinExistence type="predicted"/>
<dbReference type="Proteomes" id="UP000278475">
    <property type="component" value="Unassembled WGS sequence"/>
</dbReference>
<gene>
    <name evidence="1" type="ORF">DRJ31_07645</name>
</gene>
<evidence type="ECO:0000313" key="1">
    <source>
        <dbReference type="EMBL" id="RLE48235.1"/>
    </source>
</evidence>
<sequence length="93" mass="11463">MIKNSKFRSAYIFLFDAVERILDIWAIEHKKVKPTTRKEREELMFKCLPWSTLKKFKSFYYERRGGMYEDFLLVTRNDVKALIKFFVKLREER</sequence>
<comment type="caution">
    <text evidence="1">The sequence shown here is derived from an EMBL/GenBank/DDBJ whole genome shotgun (WGS) entry which is preliminary data.</text>
</comment>
<organism evidence="1 2">
    <name type="scientific">Thermoproteota archaeon</name>
    <dbReference type="NCBI Taxonomy" id="2056631"/>
    <lineage>
        <taxon>Archaea</taxon>
        <taxon>Thermoproteota</taxon>
    </lineage>
</organism>
<dbReference type="EMBL" id="QMQV01000085">
    <property type="protein sequence ID" value="RLE48235.1"/>
    <property type="molecule type" value="Genomic_DNA"/>
</dbReference>
<reference evidence="1 2" key="1">
    <citation type="submission" date="2018-06" db="EMBL/GenBank/DDBJ databases">
        <title>Extensive metabolic versatility and redundancy in microbially diverse, dynamic hydrothermal sediments.</title>
        <authorList>
            <person name="Dombrowski N."/>
            <person name="Teske A."/>
            <person name="Baker B.J."/>
        </authorList>
    </citation>
    <scope>NUCLEOTIDE SEQUENCE [LARGE SCALE GENOMIC DNA]</scope>
    <source>
        <strain evidence="1">B66_G16</strain>
    </source>
</reference>
<name>A0A497ELW0_9CREN</name>
<evidence type="ECO:0008006" key="3">
    <source>
        <dbReference type="Google" id="ProtNLM"/>
    </source>
</evidence>
<evidence type="ECO:0000313" key="2">
    <source>
        <dbReference type="Proteomes" id="UP000278475"/>
    </source>
</evidence>